<name>A0AAD6Y0U9_9AGAR</name>
<reference evidence="2" key="1">
    <citation type="submission" date="2023-03" db="EMBL/GenBank/DDBJ databases">
        <title>Massive genome expansion in bonnet fungi (Mycena s.s.) driven by repeated elements and novel gene families across ecological guilds.</title>
        <authorList>
            <consortium name="Lawrence Berkeley National Laboratory"/>
            <person name="Harder C.B."/>
            <person name="Miyauchi S."/>
            <person name="Viragh M."/>
            <person name="Kuo A."/>
            <person name="Thoen E."/>
            <person name="Andreopoulos B."/>
            <person name="Lu D."/>
            <person name="Skrede I."/>
            <person name="Drula E."/>
            <person name="Henrissat B."/>
            <person name="Morin E."/>
            <person name="Kohler A."/>
            <person name="Barry K."/>
            <person name="LaButti K."/>
            <person name="Morin E."/>
            <person name="Salamov A."/>
            <person name="Lipzen A."/>
            <person name="Mereny Z."/>
            <person name="Hegedus B."/>
            <person name="Baldrian P."/>
            <person name="Stursova M."/>
            <person name="Weitz H."/>
            <person name="Taylor A."/>
            <person name="Grigoriev I.V."/>
            <person name="Nagy L.G."/>
            <person name="Martin F."/>
            <person name="Kauserud H."/>
        </authorList>
    </citation>
    <scope>NUCLEOTIDE SEQUENCE</scope>
    <source>
        <strain evidence="2">9144</strain>
    </source>
</reference>
<feature type="region of interest" description="Disordered" evidence="1">
    <location>
        <begin position="291"/>
        <end position="328"/>
    </location>
</feature>
<dbReference type="EMBL" id="JARJCW010000183">
    <property type="protein sequence ID" value="KAJ7189304.1"/>
    <property type="molecule type" value="Genomic_DNA"/>
</dbReference>
<feature type="region of interest" description="Disordered" evidence="1">
    <location>
        <begin position="107"/>
        <end position="142"/>
    </location>
</feature>
<proteinExistence type="predicted"/>
<organism evidence="2 3">
    <name type="scientific">Mycena pura</name>
    <dbReference type="NCBI Taxonomy" id="153505"/>
    <lineage>
        <taxon>Eukaryota</taxon>
        <taxon>Fungi</taxon>
        <taxon>Dikarya</taxon>
        <taxon>Basidiomycota</taxon>
        <taxon>Agaricomycotina</taxon>
        <taxon>Agaricomycetes</taxon>
        <taxon>Agaricomycetidae</taxon>
        <taxon>Agaricales</taxon>
        <taxon>Marasmiineae</taxon>
        <taxon>Mycenaceae</taxon>
        <taxon>Mycena</taxon>
    </lineage>
</organism>
<accession>A0AAD6Y0U9</accession>
<comment type="caution">
    <text evidence="2">The sequence shown here is derived from an EMBL/GenBank/DDBJ whole genome shotgun (WGS) entry which is preliminary data.</text>
</comment>
<evidence type="ECO:0000313" key="3">
    <source>
        <dbReference type="Proteomes" id="UP001219525"/>
    </source>
</evidence>
<feature type="region of interest" description="Disordered" evidence="1">
    <location>
        <begin position="413"/>
        <end position="496"/>
    </location>
</feature>
<keyword evidence="3" id="KW-1185">Reference proteome</keyword>
<dbReference type="Proteomes" id="UP001219525">
    <property type="component" value="Unassembled WGS sequence"/>
</dbReference>
<sequence length="496" mass="54281">MIFWSFVAIQIVFNRYAYRSKALPITCIAARFFATSPDKIMEVLRVEQPGHVTRVSRGVMITISFFFNYHHLFRRTVSAAVQPHSEAVAERVGSRGAEVCAVEGTLARSQRDPEPALPFPRVSPALPAATLSPRRPRTTPKTHRARDLLPAADGCMLPVAQARVTQDRRPPPRRLLSLSPAQHRPPHAARFLLRARVAKDLPPARAPMSPMSPAVHVARCPPHAAVSSARLLPLHAAHSLLQALASPAVPAPVPVPAWLKTRRPPPTEFRCVIQDPAPQHMLPAARACRPRMSRPLSDRRPRTSPSLPKTHPARLRVAQGRSTATRAPTDCCMLPTRRARLAAVHRLLPEEVSQDERKGGEFLAAAPYFRTLPIPDIAVSLTGSLQDSSLFNDISIDSIEASLSSTSATPRDYKALSMDIDPRAPRHTERRRPAAQASKRTPPAGGSCRLQLAFAKNTAPARPRHSDAASVAHAPSTAPCTRQLTRCAGCERRPDP</sequence>
<gene>
    <name evidence="2" type="ORF">GGX14DRAFT_580830</name>
</gene>
<feature type="compositionally biased region" description="Low complexity" evidence="1">
    <location>
        <begin position="123"/>
        <end position="133"/>
    </location>
</feature>
<evidence type="ECO:0000313" key="2">
    <source>
        <dbReference type="EMBL" id="KAJ7189304.1"/>
    </source>
</evidence>
<evidence type="ECO:0000256" key="1">
    <source>
        <dbReference type="SAM" id="MobiDB-lite"/>
    </source>
</evidence>
<protein>
    <submittedName>
        <fullName evidence="2">Uncharacterized protein</fullName>
    </submittedName>
</protein>
<dbReference type="AlphaFoldDB" id="A0AAD6Y0U9"/>